<evidence type="ECO:0000313" key="6">
    <source>
        <dbReference type="Proteomes" id="UP001214530"/>
    </source>
</evidence>
<keyword evidence="2" id="KW-0326">Glycosidase</keyword>
<feature type="signal peptide" evidence="3">
    <location>
        <begin position="1"/>
        <end position="22"/>
    </location>
</feature>
<name>A0AAJ5W957_9SPHI</name>
<keyword evidence="3" id="KW-0732">Signal</keyword>
<gene>
    <name evidence="5" type="ORF">P0Y49_07785</name>
</gene>
<proteinExistence type="predicted"/>
<feature type="chain" id="PRO_5042590040" evidence="3">
    <location>
        <begin position="23"/>
        <end position="741"/>
    </location>
</feature>
<evidence type="ECO:0000259" key="4">
    <source>
        <dbReference type="Pfam" id="PF00150"/>
    </source>
</evidence>
<feature type="domain" description="Glycoside hydrolase family 5" evidence="4">
    <location>
        <begin position="80"/>
        <end position="239"/>
    </location>
</feature>
<accession>A0AAJ5W957</accession>
<dbReference type="Proteomes" id="UP001214530">
    <property type="component" value="Chromosome"/>
</dbReference>
<evidence type="ECO:0000256" key="2">
    <source>
        <dbReference type="ARBA" id="ARBA00023295"/>
    </source>
</evidence>
<dbReference type="InterPro" id="IPR001547">
    <property type="entry name" value="Glyco_hydro_5"/>
</dbReference>
<dbReference type="GO" id="GO:0004553">
    <property type="term" value="F:hydrolase activity, hydrolyzing O-glycosyl compounds"/>
    <property type="evidence" value="ECO:0007669"/>
    <property type="project" value="InterPro"/>
</dbReference>
<dbReference type="AlphaFoldDB" id="A0AAJ5W957"/>
<evidence type="ECO:0000256" key="3">
    <source>
        <dbReference type="SAM" id="SignalP"/>
    </source>
</evidence>
<evidence type="ECO:0000256" key="1">
    <source>
        <dbReference type="ARBA" id="ARBA00022801"/>
    </source>
</evidence>
<sequence length="741" mass="83521">MMFYKKFIALAFAATTVLPAMAQSSKSASVKQGIYVDAQGIIRWEKNREEAAFFGVNYTAPFAYGYRSINRLGMTVEQAIKDDVYHFSRLGLDAFRVHVWDTEISDVKGNLLNNEHLRLFDFLIAELKKRNIKTIVTPIAFWGNGYPEKDQDLGGFSSKYGKREALVEEQAFLAQENYLKQFFKHKNQYTGLTYQQDPDVIATEVNNEPQHSGPKERTTEYINRMVKAIRSTGWTKPVFYNISESPKYADAIVKADVQGHTFQWYPSGLVAGHTQKGNFLPNVSKYPIPFDSIPGFKNRAKMVYEFDAADILGAYMYPAMARSFRTAGFQWATQFAYDPMATASSNVEYQTHYLNMAYTPAKAISLLIASKAFHKLPRLKSYPQDTLFDAFRLDYTNGLSEMNTPEEFYYSNTTDTKPVDPAKLKNIAGVGSSEMVKYDGSGAYFIDRLENGVWRLEVMPDAVFIRDPFERTSPQKDVARVTWKHHEMDLSLPNLGTDFTIKGINKGNHFATTAAGSQFSVSPGVYILTSKGQKNEVTERTRMGVIEVGEFVAPKQTALKIFNPETDREKAVLYNPDWKNKAVEYIPGEIPVASILRLKLDTSQVSPLIGLQYYFGDQLALNSAELPGYKSLVIKARTGNVAPIKIKLGMIAKSSDFFAAEAMVGPEFTEIEIPLNTLTKDAQLLLPRPYPGFLPLYFKAENSNAFNLKDAEKLEITFGYGLKNKSSDQPNTLEIESIYLK</sequence>
<dbReference type="Gene3D" id="3.20.20.80">
    <property type="entry name" value="Glycosidases"/>
    <property type="match status" value="1"/>
</dbReference>
<evidence type="ECO:0000313" key="5">
    <source>
        <dbReference type="EMBL" id="WEK21038.1"/>
    </source>
</evidence>
<dbReference type="InterPro" id="IPR017853">
    <property type="entry name" value="GH"/>
</dbReference>
<dbReference type="GO" id="GO:0000272">
    <property type="term" value="P:polysaccharide catabolic process"/>
    <property type="evidence" value="ECO:0007669"/>
    <property type="project" value="InterPro"/>
</dbReference>
<organism evidence="5 6">
    <name type="scientific">Candidatus Pedobacter colombiensis</name>
    <dbReference type="NCBI Taxonomy" id="3121371"/>
    <lineage>
        <taxon>Bacteria</taxon>
        <taxon>Pseudomonadati</taxon>
        <taxon>Bacteroidota</taxon>
        <taxon>Sphingobacteriia</taxon>
        <taxon>Sphingobacteriales</taxon>
        <taxon>Sphingobacteriaceae</taxon>
        <taxon>Pedobacter</taxon>
    </lineage>
</organism>
<dbReference type="SUPFAM" id="SSF51445">
    <property type="entry name" value="(Trans)glycosidases"/>
    <property type="match status" value="1"/>
</dbReference>
<dbReference type="EMBL" id="CP119313">
    <property type="protein sequence ID" value="WEK21038.1"/>
    <property type="molecule type" value="Genomic_DNA"/>
</dbReference>
<reference evidence="5" key="1">
    <citation type="submission" date="2023-03" db="EMBL/GenBank/DDBJ databases">
        <title>Andean soil-derived lignocellulolytic bacterial consortium as a source of novel taxa and putative plastic-active enzymes.</title>
        <authorList>
            <person name="Diaz-Garcia L."/>
            <person name="Chuvochina M."/>
            <person name="Feuerriegel G."/>
            <person name="Bunk B."/>
            <person name="Sproer C."/>
            <person name="Streit W.R."/>
            <person name="Rodriguez L.M."/>
            <person name="Overmann J."/>
            <person name="Jimenez D.J."/>
        </authorList>
    </citation>
    <scope>NUCLEOTIDE SEQUENCE</scope>
    <source>
        <strain evidence="5">MAG 3858</strain>
    </source>
</reference>
<keyword evidence="1" id="KW-0378">Hydrolase</keyword>
<protein>
    <submittedName>
        <fullName evidence="5">Cellulase family glycosylhydrolase</fullName>
    </submittedName>
</protein>
<dbReference type="Pfam" id="PF00150">
    <property type="entry name" value="Cellulase"/>
    <property type="match status" value="1"/>
</dbReference>